<evidence type="ECO:0000313" key="2">
    <source>
        <dbReference type="Proteomes" id="UP000032180"/>
    </source>
</evidence>
<protein>
    <submittedName>
        <fullName evidence="1">Uncharacterized protein</fullName>
    </submittedName>
</protein>
<dbReference type="STRING" id="77586.A0A0D9XD85"/>
<sequence length="171" mass="18370">MASAAAKPTAASPCSRAAHDDVRLPHVAIFPFMSRGHTISLIHLACLLRRLRLAAVTLFTTPNNAPFVRRELEDDDDVAVLELPFPVNHHGMECVEALDSVSSLPAFVEATSLLRPRLEAEEEKGVGGEAARNMAALAVKAREAVGEGGSSWKMLEEMISALCLPADQCLD</sequence>
<reference evidence="1 2" key="1">
    <citation type="submission" date="2012-08" db="EMBL/GenBank/DDBJ databases">
        <title>Oryza genome evolution.</title>
        <authorList>
            <person name="Wing R.A."/>
        </authorList>
    </citation>
    <scope>NUCLEOTIDE SEQUENCE</scope>
</reference>
<dbReference type="EnsemblPlants" id="LPERR09G05830.1">
    <property type="protein sequence ID" value="LPERR09G05830.1"/>
    <property type="gene ID" value="LPERR09G05830"/>
</dbReference>
<dbReference type="Proteomes" id="UP000032180">
    <property type="component" value="Chromosome 9"/>
</dbReference>
<dbReference type="AlphaFoldDB" id="A0A0D9XD85"/>
<accession>A0A0D9XD85</accession>
<name>A0A0D9XD85_9ORYZ</name>
<dbReference type="HOGENOM" id="CLU_1565140_0_0_1"/>
<evidence type="ECO:0000313" key="1">
    <source>
        <dbReference type="EnsemblPlants" id="LPERR09G05830.1"/>
    </source>
</evidence>
<dbReference type="SUPFAM" id="SSF53756">
    <property type="entry name" value="UDP-Glycosyltransferase/glycogen phosphorylase"/>
    <property type="match status" value="1"/>
</dbReference>
<dbReference type="eggNOG" id="KOG1192">
    <property type="taxonomic scope" value="Eukaryota"/>
</dbReference>
<proteinExistence type="predicted"/>
<reference evidence="1" key="3">
    <citation type="submission" date="2015-04" db="UniProtKB">
        <authorList>
            <consortium name="EnsemblPlants"/>
        </authorList>
    </citation>
    <scope>IDENTIFICATION</scope>
</reference>
<dbReference type="Gene3D" id="3.40.50.2000">
    <property type="entry name" value="Glycogen Phosphorylase B"/>
    <property type="match status" value="1"/>
</dbReference>
<organism evidence="1 2">
    <name type="scientific">Leersia perrieri</name>
    <dbReference type="NCBI Taxonomy" id="77586"/>
    <lineage>
        <taxon>Eukaryota</taxon>
        <taxon>Viridiplantae</taxon>
        <taxon>Streptophyta</taxon>
        <taxon>Embryophyta</taxon>
        <taxon>Tracheophyta</taxon>
        <taxon>Spermatophyta</taxon>
        <taxon>Magnoliopsida</taxon>
        <taxon>Liliopsida</taxon>
        <taxon>Poales</taxon>
        <taxon>Poaceae</taxon>
        <taxon>BOP clade</taxon>
        <taxon>Oryzoideae</taxon>
        <taxon>Oryzeae</taxon>
        <taxon>Oryzinae</taxon>
        <taxon>Leersia</taxon>
    </lineage>
</organism>
<reference evidence="2" key="2">
    <citation type="submission" date="2013-12" db="EMBL/GenBank/DDBJ databases">
        <authorList>
            <person name="Yu Y."/>
            <person name="Lee S."/>
            <person name="de Baynast K."/>
            <person name="Wissotski M."/>
            <person name="Liu L."/>
            <person name="Talag J."/>
            <person name="Goicoechea J."/>
            <person name="Angelova A."/>
            <person name="Jetty R."/>
            <person name="Kudrna D."/>
            <person name="Golser W."/>
            <person name="Rivera L."/>
            <person name="Zhang J."/>
            <person name="Wing R."/>
        </authorList>
    </citation>
    <scope>NUCLEOTIDE SEQUENCE</scope>
</reference>
<keyword evidence="2" id="KW-1185">Reference proteome</keyword>
<dbReference type="Gramene" id="LPERR09G05830.1">
    <property type="protein sequence ID" value="LPERR09G05830.1"/>
    <property type="gene ID" value="LPERR09G05830"/>
</dbReference>